<dbReference type="AlphaFoldDB" id="A0A7X2IQR7"/>
<keyword evidence="1" id="KW-0472">Membrane</keyword>
<evidence type="ECO:0000256" key="1">
    <source>
        <dbReference type="SAM" id="Phobius"/>
    </source>
</evidence>
<evidence type="ECO:0000313" key="3">
    <source>
        <dbReference type="Proteomes" id="UP000446768"/>
    </source>
</evidence>
<evidence type="ECO:0000313" key="2">
    <source>
        <dbReference type="EMBL" id="MRV74254.1"/>
    </source>
</evidence>
<reference evidence="2 3" key="1">
    <citation type="submission" date="2019-11" db="EMBL/GenBank/DDBJ databases">
        <title>Novel species isolated from a subtropical stream in China.</title>
        <authorList>
            <person name="Lu H."/>
        </authorList>
    </citation>
    <scope>NUCLEOTIDE SEQUENCE [LARGE SCALE GENOMIC DNA]</scope>
    <source>
        <strain evidence="2 3">FT92W</strain>
    </source>
</reference>
<proteinExistence type="predicted"/>
<keyword evidence="1" id="KW-0812">Transmembrane</keyword>
<comment type="caution">
    <text evidence="2">The sequence shown here is derived from an EMBL/GenBank/DDBJ whole genome shotgun (WGS) entry which is preliminary data.</text>
</comment>
<protein>
    <submittedName>
        <fullName evidence="2">DUF454 family protein</fullName>
    </submittedName>
</protein>
<keyword evidence="1" id="KW-1133">Transmembrane helix</keyword>
<dbReference type="RefSeq" id="WP_154377667.1">
    <property type="nucleotide sequence ID" value="NZ_WKJJ01000014.1"/>
</dbReference>
<dbReference type="Proteomes" id="UP000446768">
    <property type="component" value="Unassembled WGS sequence"/>
</dbReference>
<dbReference type="PANTHER" id="PTHR35813">
    <property type="entry name" value="INNER MEMBRANE PROTEIN YBAN"/>
    <property type="match status" value="1"/>
</dbReference>
<organism evidence="2 3">
    <name type="scientific">Pseudoduganella rivuli</name>
    <dbReference type="NCBI Taxonomy" id="2666085"/>
    <lineage>
        <taxon>Bacteria</taxon>
        <taxon>Pseudomonadati</taxon>
        <taxon>Pseudomonadota</taxon>
        <taxon>Betaproteobacteria</taxon>
        <taxon>Burkholderiales</taxon>
        <taxon>Oxalobacteraceae</taxon>
        <taxon>Telluria group</taxon>
        <taxon>Pseudoduganella</taxon>
    </lineage>
</organism>
<name>A0A7X2IQR7_9BURK</name>
<dbReference type="PANTHER" id="PTHR35813:SF1">
    <property type="entry name" value="INNER MEMBRANE PROTEIN YBAN"/>
    <property type="match status" value="1"/>
</dbReference>
<dbReference type="EMBL" id="WKJJ01000014">
    <property type="protein sequence ID" value="MRV74254.1"/>
    <property type="molecule type" value="Genomic_DNA"/>
</dbReference>
<sequence>MRIAANILGSFALVLAVLGVFLPLLPTTPFLLLASACYARGSPRLHLWLRNHPVFGKYLRDFEDGRGIPLRGKILALVMMWTSMLYSIWKVTLAVKFVLAAIACAVTVYLLRLPTTPREPKDPA</sequence>
<dbReference type="Pfam" id="PF04304">
    <property type="entry name" value="DUF454"/>
    <property type="match status" value="1"/>
</dbReference>
<dbReference type="PIRSF" id="PIRSF016789">
    <property type="entry name" value="DUF454"/>
    <property type="match status" value="1"/>
</dbReference>
<dbReference type="GO" id="GO:0005886">
    <property type="term" value="C:plasma membrane"/>
    <property type="evidence" value="ECO:0007669"/>
    <property type="project" value="TreeGrafter"/>
</dbReference>
<accession>A0A7X2IQR7</accession>
<dbReference type="InterPro" id="IPR007401">
    <property type="entry name" value="DUF454"/>
</dbReference>
<gene>
    <name evidence="2" type="ORF">GJ700_21335</name>
</gene>
<feature type="transmembrane region" description="Helical" evidence="1">
    <location>
        <begin position="88"/>
        <end position="111"/>
    </location>
</feature>
<keyword evidence="3" id="KW-1185">Reference proteome</keyword>